<gene>
    <name evidence="1" type="ORF">ERS013200_02420</name>
</gene>
<dbReference type="EMBL" id="CWQY01000016">
    <property type="protein sequence ID" value="CSC84542.1"/>
    <property type="molecule type" value="Genomic_DNA"/>
</dbReference>
<organism evidence="1 2">
    <name type="scientific">Vibrio cholerae</name>
    <dbReference type="NCBI Taxonomy" id="666"/>
    <lineage>
        <taxon>Bacteria</taxon>
        <taxon>Pseudomonadati</taxon>
        <taxon>Pseudomonadota</taxon>
        <taxon>Gammaproteobacteria</taxon>
        <taxon>Vibrionales</taxon>
        <taxon>Vibrionaceae</taxon>
        <taxon>Vibrio</taxon>
    </lineage>
</organism>
<evidence type="ECO:0000313" key="2">
    <source>
        <dbReference type="Proteomes" id="UP000041770"/>
    </source>
</evidence>
<sequence>MPRRQSIHSLHMIEVEGAWTQFAFPLAPTCRCMLMMKMRCGAKKATAPRFTFVNRLLWEIRMRLP</sequence>
<name>A0A655V7Q4_VIBCL</name>
<protein>
    <submittedName>
        <fullName evidence="1">Uncharacterized protein</fullName>
    </submittedName>
</protein>
<accession>A0A655V7Q4</accession>
<dbReference type="AlphaFoldDB" id="A0A655V7Q4"/>
<dbReference type="Proteomes" id="UP000041770">
    <property type="component" value="Unassembled WGS sequence"/>
</dbReference>
<reference evidence="1 2" key="1">
    <citation type="submission" date="2015-07" db="EMBL/GenBank/DDBJ databases">
        <authorList>
            <consortium name="Pathogen Informatics"/>
        </authorList>
    </citation>
    <scope>NUCLEOTIDE SEQUENCE [LARGE SCALE GENOMIC DNA]</scope>
    <source>
        <strain evidence="1 2">A316</strain>
    </source>
</reference>
<proteinExistence type="predicted"/>
<evidence type="ECO:0000313" key="1">
    <source>
        <dbReference type="EMBL" id="CSC84542.1"/>
    </source>
</evidence>